<evidence type="ECO:0000256" key="1">
    <source>
        <dbReference type="PROSITE-ProRule" id="PRU01005"/>
    </source>
</evidence>
<dbReference type="Gene3D" id="1.10.10.1940">
    <property type="match status" value="1"/>
</dbReference>
<reference evidence="4 6" key="2">
    <citation type="submission" date="2018-11" db="EMBL/GenBank/DDBJ databases">
        <authorList>
            <consortium name="Pathogen Informatics"/>
        </authorList>
    </citation>
    <scope>NUCLEOTIDE SEQUENCE [LARGE SCALE GENOMIC DNA]</scope>
</reference>
<feature type="disulfide bond" evidence="1">
    <location>
        <begin position="213"/>
        <end position="247"/>
    </location>
</feature>
<keyword evidence="1" id="KW-1015">Disulfide bond</keyword>
<evidence type="ECO:0000313" key="7">
    <source>
        <dbReference type="WBParaSite" id="DME_0000694901-mRNA-1"/>
    </source>
</evidence>
<feature type="signal peptide" evidence="2">
    <location>
        <begin position="1"/>
        <end position="18"/>
    </location>
</feature>
<organism evidence="5 7">
    <name type="scientific">Dracunculus medinensis</name>
    <name type="common">Guinea worm</name>
    <dbReference type="NCBI Taxonomy" id="318479"/>
    <lineage>
        <taxon>Eukaryota</taxon>
        <taxon>Metazoa</taxon>
        <taxon>Ecdysozoa</taxon>
        <taxon>Nematoda</taxon>
        <taxon>Chromadorea</taxon>
        <taxon>Rhabditida</taxon>
        <taxon>Spirurina</taxon>
        <taxon>Dracunculoidea</taxon>
        <taxon>Dracunculidae</taxon>
        <taxon>Dracunculus</taxon>
    </lineage>
</organism>
<dbReference type="PANTHER" id="PTHR21724:SF109">
    <property type="entry name" value="SHKT DOMAIN-CONTAINING PROTEIN"/>
    <property type="match status" value="1"/>
</dbReference>
<proteinExistence type="predicted"/>
<protein>
    <submittedName>
        <fullName evidence="7">ShKT domain-containing protein</fullName>
    </submittedName>
</protein>
<feature type="disulfide bond" evidence="1">
    <location>
        <begin position="185"/>
        <end position="198"/>
    </location>
</feature>
<dbReference type="EMBL" id="UYYG01001190">
    <property type="protein sequence ID" value="VDN59808.1"/>
    <property type="molecule type" value="Genomic_DNA"/>
</dbReference>
<evidence type="ECO:0000259" key="3">
    <source>
        <dbReference type="PROSITE" id="PS51670"/>
    </source>
</evidence>
<name>A0A0N4UHC6_DRAME</name>
<dbReference type="PROSITE" id="PS51670">
    <property type="entry name" value="SHKT"/>
    <property type="match status" value="2"/>
</dbReference>
<dbReference type="InterPro" id="IPR003582">
    <property type="entry name" value="ShKT_dom"/>
</dbReference>
<dbReference type="WBParaSite" id="DME_0000694901-mRNA-1">
    <property type="protein sequence ID" value="DME_0000694901-mRNA-1"/>
    <property type="gene ID" value="DME_0000694901"/>
</dbReference>
<dbReference type="OrthoDB" id="5851695at2759"/>
<evidence type="ECO:0000256" key="2">
    <source>
        <dbReference type="SAM" id="SignalP"/>
    </source>
</evidence>
<evidence type="ECO:0000313" key="6">
    <source>
        <dbReference type="Proteomes" id="UP000274756"/>
    </source>
</evidence>
<dbReference type="Gene3D" id="1.10.10.740">
    <property type="entry name" value="Crisp domain"/>
    <property type="match status" value="1"/>
</dbReference>
<feature type="domain" description="ShKT" evidence="3">
    <location>
        <begin position="169"/>
        <end position="201"/>
    </location>
</feature>
<dbReference type="Proteomes" id="UP000038040">
    <property type="component" value="Unplaced"/>
</dbReference>
<dbReference type="InterPro" id="IPR042076">
    <property type="entry name" value="Crisp-like_dom"/>
</dbReference>
<feature type="chain" id="PRO_5041039212" evidence="2">
    <location>
        <begin position="19"/>
        <end position="248"/>
    </location>
</feature>
<gene>
    <name evidence="4" type="ORF">DME_LOCUS9781</name>
</gene>
<feature type="domain" description="ShKT" evidence="3">
    <location>
        <begin position="213"/>
        <end position="247"/>
    </location>
</feature>
<evidence type="ECO:0000313" key="4">
    <source>
        <dbReference type="EMBL" id="VDN59808.1"/>
    </source>
</evidence>
<feature type="disulfide bond" evidence="1">
    <location>
        <begin position="176"/>
        <end position="194"/>
    </location>
</feature>
<sequence>MLCAVLLFLHAIIKTISSEGVDINECFVQVPGQPAGGGVPGQAQAANVQRPSPLALACRNNNEAFCTALFDLMDPQALQDNANPMTTYKVKENCQNANLKQEAIRTCPRSCAFCCLTPQYNCTNENDASCNLFLTMPQLCTNPNISAIALARCPQNCGLCNQPGAGGRCPDTFPNCAVLVALAGCNDPNMQRNCMGTCNLRTSTTGGPPIPICSDDRANCAQMQRFCTVEPFARALREQCRKTCRICA</sequence>
<evidence type="ECO:0000313" key="5">
    <source>
        <dbReference type="Proteomes" id="UP000038040"/>
    </source>
</evidence>
<dbReference type="AlphaFoldDB" id="A0A0N4UHC6"/>
<comment type="caution">
    <text evidence="1">Lacks conserved residue(s) required for the propagation of feature annotation.</text>
</comment>
<dbReference type="Proteomes" id="UP000274756">
    <property type="component" value="Unassembled WGS sequence"/>
</dbReference>
<dbReference type="Pfam" id="PF01549">
    <property type="entry name" value="ShK"/>
    <property type="match status" value="4"/>
</dbReference>
<dbReference type="STRING" id="318479.A0A0N4UHC6"/>
<keyword evidence="2" id="KW-0732">Signal</keyword>
<dbReference type="PANTHER" id="PTHR21724">
    <property type="entry name" value="SHKT DOMAIN-CONTAINING PROTEIN"/>
    <property type="match status" value="1"/>
</dbReference>
<accession>A0A0N4UHC6</accession>
<dbReference type="SMART" id="SM00254">
    <property type="entry name" value="ShKT"/>
    <property type="match status" value="3"/>
</dbReference>
<reference evidence="7" key="1">
    <citation type="submission" date="2017-02" db="UniProtKB">
        <authorList>
            <consortium name="WormBaseParasite"/>
        </authorList>
    </citation>
    <scope>IDENTIFICATION</scope>
</reference>
<keyword evidence="6" id="KW-1185">Reference proteome</keyword>